<dbReference type="eggNOG" id="ENOG502ZA88">
    <property type="taxonomic scope" value="Bacteria"/>
</dbReference>
<dbReference type="KEGG" id="cao:Celal_3713"/>
<keyword evidence="1" id="KW-0732">Signal</keyword>
<feature type="signal peptide" evidence="1">
    <location>
        <begin position="1"/>
        <end position="18"/>
    </location>
</feature>
<dbReference type="EMBL" id="CP002453">
    <property type="protein sequence ID" value="ADV50968.1"/>
    <property type="molecule type" value="Genomic_DNA"/>
</dbReference>
<dbReference type="Proteomes" id="UP000008634">
    <property type="component" value="Chromosome"/>
</dbReference>
<evidence type="ECO:0008006" key="4">
    <source>
        <dbReference type="Google" id="ProtNLM"/>
    </source>
</evidence>
<reference evidence="2 3" key="1">
    <citation type="journal article" date="2010" name="Stand. Genomic Sci.">
        <title>Complete genome sequence of Cellulophaga algicola type strain (IC166).</title>
        <authorList>
            <person name="Abt B."/>
            <person name="Lu M."/>
            <person name="Misra M."/>
            <person name="Han C."/>
            <person name="Nolan M."/>
            <person name="Lucas S."/>
            <person name="Hammon N."/>
            <person name="Deshpande S."/>
            <person name="Cheng J.F."/>
            <person name="Tapia R."/>
            <person name="Goodwin L."/>
            <person name="Pitluck S."/>
            <person name="Liolios K."/>
            <person name="Pagani I."/>
            <person name="Ivanova N."/>
            <person name="Mavromatis K."/>
            <person name="Ovchinikova G."/>
            <person name="Pati A."/>
            <person name="Chen A."/>
            <person name="Palaniappan K."/>
            <person name="Land M."/>
            <person name="Hauser L."/>
            <person name="Chang Y.J."/>
            <person name="Jeffries C.D."/>
            <person name="Detter J.C."/>
            <person name="Brambilla E."/>
            <person name="Rohde M."/>
            <person name="Tindall B.J."/>
            <person name="Goker M."/>
            <person name="Woyke T."/>
            <person name="Bristow J."/>
            <person name="Eisen J.A."/>
            <person name="Markowitz V."/>
            <person name="Hugenholtz P."/>
            <person name="Kyrpides N.C."/>
            <person name="Klenk H.P."/>
            <person name="Lapidus A."/>
        </authorList>
    </citation>
    <scope>NUCLEOTIDE SEQUENCE [LARGE SCALE GENOMIC DNA]</scope>
    <source>
        <strain evidence="3">DSM 14237 / IC166 / ACAM 630</strain>
    </source>
</reference>
<dbReference type="RefSeq" id="WP_013552418.1">
    <property type="nucleotide sequence ID" value="NC_014934.1"/>
</dbReference>
<gene>
    <name evidence="2" type="ordered locus">Celal_3713</name>
</gene>
<dbReference type="PROSITE" id="PS51257">
    <property type="entry name" value="PROKAR_LIPOPROTEIN"/>
    <property type="match status" value="1"/>
</dbReference>
<dbReference type="HOGENOM" id="CLU_071048_2_0_10"/>
<organism evidence="2 3">
    <name type="scientific">Cellulophaga algicola (strain DSM 14237 / IC166 / ACAM 630)</name>
    <dbReference type="NCBI Taxonomy" id="688270"/>
    <lineage>
        <taxon>Bacteria</taxon>
        <taxon>Pseudomonadati</taxon>
        <taxon>Bacteroidota</taxon>
        <taxon>Flavobacteriia</taxon>
        <taxon>Flavobacteriales</taxon>
        <taxon>Flavobacteriaceae</taxon>
        <taxon>Cellulophaga</taxon>
    </lineage>
</organism>
<proteinExistence type="predicted"/>
<evidence type="ECO:0000313" key="2">
    <source>
        <dbReference type="EMBL" id="ADV50968.1"/>
    </source>
</evidence>
<name>E6XA07_CELAD</name>
<feature type="chain" id="PRO_5003215587" description="DUF4843 domain-containing protein" evidence="1">
    <location>
        <begin position="19"/>
        <end position="299"/>
    </location>
</feature>
<evidence type="ECO:0000313" key="3">
    <source>
        <dbReference type="Proteomes" id="UP000008634"/>
    </source>
</evidence>
<dbReference type="AlphaFoldDB" id="E6XA07"/>
<accession>E6XA07</accession>
<evidence type="ECO:0000256" key="1">
    <source>
        <dbReference type="SAM" id="SignalP"/>
    </source>
</evidence>
<protein>
    <recommendedName>
        <fullName evidence="4">DUF4843 domain-containing protein</fullName>
    </recommendedName>
</protein>
<dbReference type="OrthoDB" id="1149023at2"/>
<dbReference type="STRING" id="688270.Celal_3713"/>
<keyword evidence="3" id="KW-1185">Reference proteome</keyword>
<sequence>MKYKLFILLALLSLLSCSQEKNNKQNMIFSELINYQYLDDSRPGYYLQVNSQNCHYEIKVNDLDTGKYFDPYSSYSVRIPLNLRIFKSGEQPISVKILPFQGKTLSKQASLQLRLISYSDMTDLENDYGGSTDLWEWKMPNLEEDFPFYAMDTVFEAKVPFEIDILNKYASDLSKIDNNILLKEVINQFKIKHASIKNNSQDVNALKYSFAPHMVQIYGSKEKLDKTVESILIAKPNEVLQPLENFVLKLYGNGRIATLLNTIDHDSAIWWADKHTGEPIGWQPVYLFKNKDTGEWHVW</sequence>